<proteinExistence type="predicted"/>
<feature type="non-terminal residue" evidence="1">
    <location>
        <position position="1"/>
    </location>
</feature>
<evidence type="ECO:0008006" key="2">
    <source>
        <dbReference type="Google" id="ProtNLM"/>
    </source>
</evidence>
<dbReference type="EMBL" id="UINC01081839">
    <property type="protein sequence ID" value="SVC26073.1"/>
    <property type="molecule type" value="Genomic_DNA"/>
</dbReference>
<dbReference type="InterPro" id="IPR045584">
    <property type="entry name" value="Pilin-like"/>
</dbReference>
<accession>A0A382KRH7</accession>
<dbReference type="InterPro" id="IPR012902">
    <property type="entry name" value="N_methyl_site"/>
</dbReference>
<evidence type="ECO:0000313" key="1">
    <source>
        <dbReference type="EMBL" id="SVC26073.1"/>
    </source>
</evidence>
<dbReference type="AlphaFoldDB" id="A0A382KRH7"/>
<dbReference type="NCBIfam" id="TIGR02532">
    <property type="entry name" value="IV_pilin_GFxxxE"/>
    <property type="match status" value="1"/>
</dbReference>
<gene>
    <name evidence="1" type="ORF">METZ01_LOCUS278927</name>
</gene>
<dbReference type="PANTHER" id="PTHR30093:SF2">
    <property type="entry name" value="TYPE II SECRETION SYSTEM PROTEIN H"/>
    <property type="match status" value="1"/>
</dbReference>
<dbReference type="SUPFAM" id="SSF54523">
    <property type="entry name" value="Pili subunits"/>
    <property type="match status" value="1"/>
</dbReference>
<dbReference type="PANTHER" id="PTHR30093">
    <property type="entry name" value="GENERAL SECRETION PATHWAY PROTEIN G"/>
    <property type="match status" value="1"/>
</dbReference>
<reference evidence="1" key="1">
    <citation type="submission" date="2018-05" db="EMBL/GenBank/DDBJ databases">
        <authorList>
            <person name="Lanie J.A."/>
            <person name="Ng W.-L."/>
            <person name="Kazmierczak K.M."/>
            <person name="Andrzejewski T.M."/>
            <person name="Davidsen T.M."/>
            <person name="Wayne K.J."/>
            <person name="Tettelin H."/>
            <person name="Glass J.I."/>
            <person name="Rusch D."/>
            <person name="Podicherti R."/>
            <person name="Tsui H.-C.T."/>
            <person name="Winkler M.E."/>
        </authorList>
    </citation>
    <scope>NUCLEOTIDE SEQUENCE</scope>
</reference>
<protein>
    <recommendedName>
        <fullName evidence="2">Prepilin-type N-terminal cleavage/methylation domain-containing protein</fullName>
    </recommendedName>
</protein>
<name>A0A382KRH7_9ZZZZ</name>
<organism evidence="1">
    <name type="scientific">marine metagenome</name>
    <dbReference type="NCBI Taxonomy" id="408172"/>
    <lineage>
        <taxon>unclassified sequences</taxon>
        <taxon>metagenomes</taxon>
        <taxon>ecological metagenomes</taxon>
    </lineage>
</organism>
<sequence length="262" mass="28830">FTLIELLVVIAIIAILAAMLLPALAKAKDQARLANCLSNQRQWGLGLQLYLVENEDLLPRDGMGANGKYPGAPPPSGTPKDPNAWFNLLPPLMGEKSLAQYWKRPTVVYQDNVKNLPFPGGQGKIWHCPNAKMTTEELKQLKGGGRHGFFSYAMNIDLKRGTVNSYMPYPKMPKATDLPNPSATVGTMDMYFSSSEGLGNPYYSVNPAARWRAFPERHKGQGGVLSFIDGHSAYFSRHSVTNGAGTFEGLNSDVIWNAPFRK</sequence>
<dbReference type="Gene3D" id="3.30.700.10">
    <property type="entry name" value="Glycoprotein, Type 4 Pilin"/>
    <property type="match status" value="1"/>
</dbReference>